<dbReference type="GO" id="GO:0004553">
    <property type="term" value="F:hydrolase activity, hydrolyzing O-glycosyl compounds"/>
    <property type="evidence" value="ECO:0007669"/>
    <property type="project" value="UniProtKB-ARBA"/>
</dbReference>
<dbReference type="Proteomes" id="UP000239747">
    <property type="component" value="Unassembled WGS sequence"/>
</dbReference>
<protein>
    <recommendedName>
        <fullName evidence="2">Alginate lyase 2 domain-containing protein</fullName>
    </recommendedName>
</protein>
<evidence type="ECO:0000313" key="3">
    <source>
        <dbReference type="EMBL" id="PQJ32754.1"/>
    </source>
</evidence>
<evidence type="ECO:0000256" key="1">
    <source>
        <dbReference type="SAM" id="Phobius"/>
    </source>
</evidence>
<keyword evidence="1" id="KW-0472">Membrane</keyword>
<dbReference type="SUPFAM" id="SSF49899">
    <property type="entry name" value="Concanavalin A-like lectins/glucanases"/>
    <property type="match status" value="1"/>
</dbReference>
<name>A0A2S7UEA1_9FLAO</name>
<comment type="caution">
    <text evidence="3">The sequence shown here is derived from an EMBL/GenBank/DDBJ whole genome shotgun (WGS) entry which is preliminary data.</text>
</comment>
<gene>
    <name evidence="3" type="ORF">BST92_12855</name>
</gene>
<dbReference type="EMBL" id="MTPW01000001">
    <property type="protein sequence ID" value="PQJ32754.1"/>
    <property type="molecule type" value="Genomic_DNA"/>
</dbReference>
<keyword evidence="4" id="KW-1185">Reference proteome</keyword>
<dbReference type="Gene3D" id="2.60.120.200">
    <property type="match status" value="1"/>
</dbReference>
<accession>A0A2S7UEA1</accession>
<dbReference type="GO" id="GO:0005975">
    <property type="term" value="P:carbohydrate metabolic process"/>
    <property type="evidence" value="ECO:0007669"/>
    <property type="project" value="UniProtKB-ARBA"/>
</dbReference>
<evidence type="ECO:0000259" key="2">
    <source>
        <dbReference type="Pfam" id="PF08787"/>
    </source>
</evidence>
<dbReference type="InterPro" id="IPR013320">
    <property type="entry name" value="ConA-like_dom_sf"/>
</dbReference>
<feature type="domain" description="Alginate lyase 2" evidence="2">
    <location>
        <begin position="55"/>
        <end position="325"/>
    </location>
</feature>
<dbReference type="RefSeq" id="WP_105071819.1">
    <property type="nucleotide sequence ID" value="NZ_MTPW01000001.1"/>
</dbReference>
<reference evidence="3 4" key="1">
    <citation type="submission" date="2017-01" db="EMBL/GenBank/DDBJ databases">
        <title>Trade-off between light-utilization and light-protection in marine flavobacteria.</title>
        <authorList>
            <person name="Kumagai Y."/>
            <person name="Yoshizawa S."/>
            <person name="Kogure K."/>
            <person name="Iwasaki W."/>
        </authorList>
    </citation>
    <scope>NUCLEOTIDE SEQUENCE [LARGE SCALE GENOMIC DNA]</scope>
    <source>
        <strain evidence="3 4">KCTC 32109</strain>
    </source>
</reference>
<organism evidence="3 4">
    <name type="scientific">Nonlabens arenilitoris</name>
    <dbReference type="NCBI Taxonomy" id="1217969"/>
    <lineage>
        <taxon>Bacteria</taxon>
        <taxon>Pseudomonadati</taxon>
        <taxon>Bacteroidota</taxon>
        <taxon>Flavobacteriia</taxon>
        <taxon>Flavobacteriales</taxon>
        <taxon>Flavobacteriaceae</taxon>
        <taxon>Nonlabens</taxon>
    </lineage>
</organism>
<evidence type="ECO:0000313" key="4">
    <source>
        <dbReference type="Proteomes" id="UP000239747"/>
    </source>
</evidence>
<dbReference type="AlphaFoldDB" id="A0A2S7UEA1"/>
<dbReference type="Pfam" id="PF08787">
    <property type="entry name" value="Alginate_lyase2"/>
    <property type="match status" value="1"/>
</dbReference>
<keyword evidence="1" id="KW-0812">Transmembrane</keyword>
<dbReference type="OrthoDB" id="1113844at2"/>
<proteinExistence type="predicted"/>
<dbReference type="PROSITE" id="PS51257">
    <property type="entry name" value="PROKAR_LIPOPROTEIN"/>
    <property type="match status" value="1"/>
</dbReference>
<sequence length="325" mass="36370">MNLKIDYSIKKHLIYIILSILFVAIVYACSAHKNTIQGNSISTKLDPNLTPSENFDLSHWKITLSSGKERTVEEINNGFTLNNQFYTDPKDGGMVFKNYPKGAGTTQNSTYSRVELREMLRGNNSSINTKGITGNNWVFSSSTIENQEKAGAIDGVLKATLKVNRVTETSGSKEQVGRIIIGQIHASDDEPIRLYYHKQPDHRKGAIYFAHEPRYSQELYINMIGNYVDEKGSAVGKYNGASSPSNGIALDEEFSYKIEARGNSLKVDLYDNDGKNIASEEVDMTRSGFANDWMYFKAGVYSGNKKVLSSSDFEQVTFYNLEVVH</sequence>
<dbReference type="InterPro" id="IPR014895">
    <property type="entry name" value="Alginate_lyase_2"/>
</dbReference>
<keyword evidence="1" id="KW-1133">Transmembrane helix</keyword>
<feature type="transmembrane region" description="Helical" evidence="1">
    <location>
        <begin position="12"/>
        <end position="28"/>
    </location>
</feature>